<dbReference type="EMBL" id="UINC01176537">
    <property type="protein sequence ID" value="SVD83709.1"/>
    <property type="molecule type" value="Genomic_DNA"/>
</dbReference>
<evidence type="ECO:0000313" key="1">
    <source>
        <dbReference type="EMBL" id="SVD83709.1"/>
    </source>
</evidence>
<sequence length="46" mass="5616">QFLEDGALQVRWPGRRLALAELRFARKRPLSRRIHRSRRCLRARFV</sequence>
<reference evidence="1" key="1">
    <citation type="submission" date="2018-05" db="EMBL/GenBank/DDBJ databases">
        <authorList>
            <person name="Lanie J.A."/>
            <person name="Ng W.-L."/>
            <person name="Kazmierczak K.M."/>
            <person name="Andrzejewski T.M."/>
            <person name="Davidsen T.M."/>
            <person name="Wayne K.J."/>
            <person name="Tettelin H."/>
            <person name="Glass J.I."/>
            <person name="Rusch D."/>
            <person name="Podicherti R."/>
            <person name="Tsui H.-C.T."/>
            <person name="Winkler M.E."/>
        </authorList>
    </citation>
    <scope>NUCLEOTIDE SEQUENCE</scope>
</reference>
<protein>
    <submittedName>
        <fullName evidence="1">Uncharacterized protein</fullName>
    </submittedName>
</protein>
<gene>
    <name evidence="1" type="ORF">METZ01_LOCUS436563</name>
</gene>
<feature type="non-terminal residue" evidence="1">
    <location>
        <position position="1"/>
    </location>
</feature>
<accession>A0A382YL55</accession>
<dbReference type="AlphaFoldDB" id="A0A382YL55"/>
<proteinExistence type="predicted"/>
<organism evidence="1">
    <name type="scientific">marine metagenome</name>
    <dbReference type="NCBI Taxonomy" id="408172"/>
    <lineage>
        <taxon>unclassified sequences</taxon>
        <taxon>metagenomes</taxon>
        <taxon>ecological metagenomes</taxon>
    </lineage>
</organism>
<name>A0A382YL55_9ZZZZ</name>
<feature type="non-terminal residue" evidence="1">
    <location>
        <position position="46"/>
    </location>
</feature>